<protein>
    <recommendedName>
        <fullName evidence="4">Ceramide phosphoethanolamine synthase</fullName>
    </recommendedName>
</protein>
<dbReference type="STRING" id="543379.A0A232EUA0"/>
<dbReference type="GO" id="GO:0016780">
    <property type="term" value="F:phosphotransferase activity, for other substituted phosphate groups"/>
    <property type="evidence" value="ECO:0007669"/>
    <property type="project" value="InterPro"/>
</dbReference>
<dbReference type="InterPro" id="IPR000462">
    <property type="entry name" value="CDP-OH_P_trans"/>
</dbReference>
<keyword evidence="1" id="KW-0472">Membrane</keyword>
<feature type="transmembrane region" description="Helical" evidence="1">
    <location>
        <begin position="12"/>
        <end position="30"/>
    </location>
</feature>
<proteinExistence type="predicted"/>
<dbReference type="GO" id="GO:0008654">
    <property type="term" value="P:phospholipid biosynthetic process"/>
    <property type="evidence" value="ECO:0007669"/>
    <property type="project" value="InterPro"/>
</dbReference>
<gene>
    <name evidence="2" type="ORF">TSAR_012674</name>
</gene>
<dbReference type="GO" id="GO:0016020">
    <property type="term" value="C:membrane"/>
    <property type="evidence" value="ECO:0007669"/>
    <property type="project" value="InterPro"/>
</dbReference>
<sequence length="362" mass="42190">MWLPPQSARVLLVSLMAFSCFLIFMDYLLYSRMQNYSIRPVKSEKTYESKVPCDVDPFCVVTVKALLLDYPNLYILSPLAAVIDRMLGISTTWLWITPNMISAFHVLVAMLAGHCVASSSLADRRWGVLLFEFRTWLDDLDGHVARRRKHITGERSDVGSAGYWIDGICDALGCIALMVGVFFFLKRNPPRRGYEKLRKIYPCVESQETNTEIIYKKLRFRAVVRNILLVAGHLMIASIGWNRYISLYQDLLETDDSSLPIMKEELYIRQSEIMRSGFFWIVTVTWRLINFHTAMDYLLIAIFLDRLWEYMRVLRWFGYIIPLIVVYLTEFHFLESYAYVLKGSTGIMMRSNEMQNFTTNSL</sequence>
<feature type="transmembrane region" description="Helical" evidence="1">
    <location>
        <begin position="163"/>
        <end position="185"/>
    </location>
</feature>
<keyword evidence="1" id="KW-1133">Transmembrane helix</keyword>
<name>A0A232EUA0_9HYME</name>
<evidence type="ECO:0000313" key="3">
    <source>
        <dbReference type="Proteomes" id="UP000215335"/>
    </source>
</evidence>
<accession>A0A232EUA0</accession>
<dbReference type="Proteomes" id="UP000215335">
    <property type="component" value="Unassembled WGS sequence"/>
</dbReference>
<dbReference type="AlphaFoldDB" id="A0A232EUA0"/>
<keyword evidence="3" id="KW-1185">Reference proteome</keyword>
<dbReference type="Pfam" id="PF01066">
    <property type="entry name" value="CDP-OH_P_transf"/>
    <property type="match status" value="1"/>
</dbReference>
<feature type="transmembrane region" description="Helical" evidence="1">
    <location>
        <begin position="223"/>
        <end position="241"/>
    </location>
</feature>
<organism evidence="2 3">
    <name type="scientific">Trichomalopsis sarcophagae</name>
    <dbReference type="NCBI Taxonomy" id="543379"/>
    <lineage>
        <taxon>Eukaryota</taxon>
        <taxon>Metazoa</taxon>
        <taxon>Ecdysozoa</taxon>
        <taxon>Arthropoda</taxon>
        <taxon>Hexapoda</taxon>
        <taxon>Insecta</taxon>
        <taxon>Pterygota</taxon>
        <taxon>Neoptera</taxon>
        <taxon>Endopterygota</taxon>
        <taxon>Hymenoptera</taxon>
        <taxon>Apocrita</taxon>
        <taxon>Proctotrupomorpha</taxon>
        <taxon>Chalcidoidea</taxon>
        <taxon>Pteromalidae</taxon>
        <taxon>Pteromalinae</taxon>
        <taxon>Trichomalopsis</taxon>
    </lineage>
</organism>
<dbReference type="OrthoDB" id="10253254at2759"/>
<reference evidence="2 3" key="1">
    <citation type="journal article" date="2017" name="Curr. Biol.">
        <title>The Evolution of Venom by Co-option of Single-Copy Genes.</title>
        <authorList>
            <person name="Martinson E.O."/>
            <person name="Mrinalini"/>
            <person name="Kelkar Y.D."/>
            <person name="Chang C.H."/>
            <person name="Werren J.H."/>
        </authorList>
    </citation>
    <scope>NUCLEOTIDE SEQUENCE [LARGE SCALE GENOMIC DNA]</scope>
    <source>
        <strain evidence="2 3">Alberta</strain>
        <tissue evidence="2">Whole body</tissue>
    </source>
</reference>
<evidence type="ECO:0000313" key="2">
    <source>
        <dbReference type="EMBL" id="OXU21897.1"/>
    </source>
</evidence>
<comment type="caution">
    <text evidence="2">The sequence shown here is derived from an EMBL/GenBank/DDBJ whole genome shotgun (WGS) entry which is preliminary data.</text>
</comment>
<feature type="transmembrane region" description="Helical" evidence="1">
    <location>
        <begin position="278"/>
        <end position="304"/>
    </location>
</feature>
<keyword evidence="1" id="KW-0812">Transmembrane</keyword>
<dbReference type="EMBL" id="NNAY01002165">
    <property type="protein sequence ID" value="OXU21897.1"/>
    <property type="molecule type" value="Genomic_DNA"/>
</dbReference>
<evidence type="ECO:0000256" key="1">
    <source>
        <dbReference type="SAM" id="Phobius"/>
    </source>
</evidence>
<feature type="transmembrane region" description="Helical" evidence="1">
    <location>
        <begin position="316"/>
        <end position="334"/>
    </location>
</feature>
<dbReference type="Gene3D" id="1.20.120.1760">
    <property type="match status" value="1"/>
</dbReference>
<dbReference type="InterPro" id="IPR043130">
    <property type="entry name" value="CDP-OH_PTrfase_TM_dom"/>
</dbReference>
<evidence type="ECO:0008006" key="4">
    <source>
        <dbReference type="Google" id="ProtNLM"/>
    </source>
</evidence>